<dbReference type="Proteomes" id="UP001324115">
    <property type="component" value="Unassembled WGS sequence"/>
</dbReference>
<feature type="active site" evidence="8">
    <location>
        <position position="137"/>
    </location>
</feature>
<keyword evidence="5 11" id="KW-1133">Transmembrane helix</keyword>
<keyword evidence="4 11" id="KW-0812">Transmembrane</keyword>
<protein>
    <recommendedName>
        <fullName evidence="14">Cellulose synthase-like protein H1</fullName>
    </recommendedName>
</protein>
<feature type="transmembrane region" description="Helical" evidence="11">
    <location>
        <begin position="502"/>
        <end position="521"/>
    </location>
</feature>
<evidence type="ECO:0008006" key="14">
    <source>
        <dbReference type="Google" id="ProtNLM"/>
    </source>
</evidence>
<feature type="transmembrane region" description="Helical" evidence="11">
    <location>
        <begin position="542"/>
        <end position="560"/>
    </location>
</feature>
<dbReference type="GO" id="GO:0016760">
    <property type="term" value="F:cellulose synthase (UDP-forming) activity"/>
    <property type="evidence" value="ECO:0007669"/>
    <property type="project" value="InterPro"/>
</dbReference>
<sequence>MANATTSLPLFEKIPRKNTIQRGFDIIIFFLLLLLLVYRLYFLNHYGFTWILAFLCESWFTFNWVLVISTKWTLVDYNTYPDRLLQRIPEVELPSVDMFVTTTDPVLEPPIITVITVLSLLAFDYPSHKLACYVSDDGCSPLTYYSLVEVSKAPFRYFSGDDSTTSSGSDTSSNFQQEWKRMKDEYEQLSVKIENAIQNQNIVPCDLTIFSKMDSKNHPTILNKRPNHSHHYKAVAMNVLTRVSGLMTNASYMLNVDCDMYANNPKIVLHSMCLLLGSNSEKEIVFVQFSQAFYEGLKDDPYGNQLVVMRELDIFIEDNIASVNEEILKRVGSSKELMKSVAHALKGKTNSPDHLSNSIDTAYQVAGCGYEHGTSWGRQLGWLYGSTAEDILTGPRIHSKGWKSAFPRPNPQAFLGCAPSGGPAVMTQQKRWATGLLEVLLSKDCPILATLFAKLHWRQCLTYLWIFTWGLRSIPELCYAFLPTYCIITNSHFLPKAQEQAFYTAIVIFVIYHLYTLSEFLRAGLSVRAWWNNQRMARITTMTAWLFGFLSVILKLLRISETVFEVTKKD</sequence>
<feature type="active site" evidence="8">
    <location>
        <position position="390"/>
    </location>
</feature>
<evidence type="ECO:0000313" key="13">
    <source>
        <dbReference type="Proteomes" id="UP001324115"/>
    </source>
</evidence>
<feature type="binding site" evidence="9">
    <location>
        <position position="137"/>
    </location>
    <ligand>
        <name>UDP-alpha-D-glucose</name>
        <dbReference type="ChEBI" id="CHEBI:58885"/>
    </ligand>
</feature>
<dbReference type="GO" id="GO:0030244">
    <property type="term" value="P:cellulose biosynthetic process"/>
    <property type="evidence" value="ECO:0007669"/>
    <property type="project" value="InterPro"/>
</dbReference>
<dbReference type="GO" id="GO:0071555">
    <property type="term" value="P:cell wall organization"/>
    <property type="evidence" value="ECO:0007669"/>
    <property type="project" value="UniProtKB-KW"/>
</dbReference>
<accession>A0AAN7ERJ8</accession>
<evidence type="ECO:0000256" key="8">
    <source>
        <dbReference type="PIRSR" id="PIRSR605150-1"/>
    </source>
</evidence>
<evidence type="ECO:0000256" key="10">
    <source>
        <dbReference type="PIRSR" id="PIRSR605150-3"/>
    </source>
</evidence>
<keyword evidence="6 11" id="KW-0472">Membrane</keyword>
<dbReference type="Gene3D" id="3.90.550.10">
    <property type="entry name" value="Spore Coat Polysaccharide Biosynthesis Protein SpsA, Chain A"/>
    <property type="match status" value="1"/>
</dbReference>
<evidence type="ECO:0000256" key="6">
    <source>
        <dbReference type="ARBA" id="ARBA00023136"/>
    </source>
</evidence>
<keyword evidence="2" id="KW-0328">Glycosyltransferase</keyword>
<dbReference type="PANTHER" id="PTHR13301">
    <property type="entry name" value="X-BOX TRANSCRIPTION FACTOR-RELATED"/>
    <property type="match status" value="1"/>
</dbReference>
<feature type="transmembrane region" description="Helical" evidence="11">
    <location>
        <begin position="23"/>
        <end position="42"/>
    </location>
</feature>
<dbReference type="InterPro" id="IPR005150">
    <property type="entry name" value="Cellulose_synth"/>
</dbReference>
<evidence type="ECO:0000256" key="1">
    <source>
        <dbReference type="ARBA" id="ARBA00004127"/>
    </source>
</evidence>
<feature type="binding site" evidence="9">
    <location>
        <position position="108"/>
    </location>
    <ligand>
        <name>UDP-alpha-D-glucose</name>
        <dbReference type="ChEBI" id="CHEBI:58885"/>
    </ligand>
</feature>
<dbReference type="GO" id="GO:0016020">
    <property type="term" value="C:membrane"/>
    <property type="evidence" value="ECO:0007669"/>
    <property type="project" value="InterPro"/>
</dbReference>
<keyword evidence="7" id="KW-0961">Cell wall biogenesis/degradation</keyword>
<evidence type="ECO:0000256" key="5">
    <source>
        <dbReference type="ARBA" id="ARBA00022989"/>
    </source>
</evidence>
<evidence type="ECO:0000256" key="4">
    <source>
        <dbReference type="ARBA" id="ARBA00022692"/>
    </source>
</evidence>
<feature type="binding site" evidence="10">
    <location>
        <position position="233"/>
    </location>
    <ligand>
        <name>Mn(2+)</name>
        <dbReference type="ChEBI" id="CHEBI:29035"/>
    </ligand>
</feature>
<comment type="subcellular location">
    <subcellularLocation>
        <location evidence="1">Endomembrane system</location>
        <topology evidence="1">Multi-pass membrane protein</topology>
    </subcellularLocation>
</comment>
<reference evidence="12 13" key="1">
    <citation type="journal article" date="2023" name="G3 (Bethesda)">
        <title>A haplotype-resolved chromosome-scale genome for Quercus rubra L. provides insights into the genetics of adaptive traits for red oak species.</title>
        <authorList>
            <person name="Kapoor B."/>
            <person name="Jenkins J."/>
            <person name="Schmutz J."/>
            <person name="Zhebentyayeva T."/>
            <person name="Kuelheim C."/>
            <person name="Coggeshall M."/>
            <person name="Heim C."/>
            <person name="Lasky J.R."/>
            <person name="Leites L."/>
            <person name="Islam-Faridi N."/>
            <person name="Romero-Severson J."/>
            <person name="DeLeo V.L."/>
            <person name="Lucas S.M."/>
            <person name="Lazic D."/>
            <person name="Gailing O."/>
            <person name="Carlson J."/>
            <person name="Staton M."/>
        </authorList>
    </citation>
    <scope>NUCLEOTIDE SEQUENCE [LARGE SCALE GENOMIC DNA]</scope>
    <source>
        <strain evidence="12">Pseudo-F2</strain>
    </source>
</reference>
<evidence type="ECO:0000256" key="9">
    <source>
        <dbReference type="PIRSR" id="PIRSR605150-2"/>
    </source>
</evidence>
<keyword evidence="3" id="KW-0808">Transferase</keyword>
<dbReference type="Pfam" id="PF03552">
    <property type="entry name" value="Cellulose_synt"/>
    <property type="match status" value="3"/>
</dbReference>
<dbReference type="InterPro" id="IPR029044">
    <property type="entry name" value="Nucleotide-diphossugar_trans"/>
</dbReference>
<evidence type="ECO:0000256" key="3">
    <source>
        <dbReference type="ARBA" id="ARBA00022679"/>
    </source>
</evidence>
<dbReference type="EMBL" id="JAXUIC010000008">
    <property type="protein sequence ID" value="KAK4577230.1"/>
    <property type="molecule type" value="Genomic_DNA"/>
</dbReference>
<dbReference type="AlphaFoldDB" id="A0AAN7ERJ8"/>
<feature type="binding site" evidence="10">
    <location>
        <position position="257"/>
    </location>
    <ligand>
        <name>Mn(2+)</name>
        <dbReference type="ChEBI" id="CHEBI:29035"/>
    </ligand>
</feature>
<feature type="transmembrane region" description="Helical" evidence="11">
    <location>
        <begin position="48"/>
        <end position="68"/>
    </location>
</feature>
<dbReference type="GO" id="GO:0012505">
    <property type="term" value="C:endomembrane system"/>
    <property type="evidence" value="ECO:0007669"/>
    <property type="project" value="UniProtKB-SubCell"/>
</dbReference>
<evidence type="ECO:0000256" key="2">
    <source>
        <dbReference type="ARBA" id="ARBA00022676"/>
    </source>
</evidence>
<keyword evidence="13" id="KW-1185">Reference proteome</keyword>
<evidence type="ECO:0000313" key="12">
    <source>
        <dbReference type="EMBL" id="KAK4577230.1"/>
    </source>
</evidence>
<evidence type="ECO:0000256" key="7">
    <source>
        <dbReference type="ARBA" id="ARBA00023316"/>
    </source>
</evidence>
<organism evidence="12 13">
    <name type="scientific">Quercus rubra</name>
    <name type="common">Northern red oak</name>
    <name type="synonym">Quercus borealis</name>
    <dbReference type="NCBI Taxonomy" id="3512"/>
    <lineage>
        <taxon>Eukaryota</taxon>
        <taxon>Viridiplantae</taxon>
        <taxon>Streptophyta</taxon>
        <taxon>Embryophyta</taxon>
        <taxon>Tracheophyta</taxon>
        <taxon>Spermatophyta</taxon>
        <taxon>Magnoliopsida</taxon>
        <taxon>eudicotyledons</taxon>
        <taxon>Gunneridae</taxon>
        <taxon>Pentapetalae</taxon>
        <taxon>rosids</taxon>
        <taxon>fabids</taxon>
        <taxon>Fagales</taxon>
        <taxon>Fagaceae</taxon>
        <taxon>Quercus</taxon>
    </lineage>
</organism>
<proteinExistence type="predicted"/>
<comment type="caution">
    <text evidence="12">The sequence shown here is derived from an EMBL/GenBank/DDBJ whole genome shotgun (WGS) entry which is preliminary data.</text>
</comment>
<gene>
    <name evidence="12" type="ORF">RGQ29_027657</name>
</gene>
<name>A0AAN7ERJ8_QUERU</name>
<evidence type="ECO:0000256" key="11">
    <source>
        <dbReference type="SAM" id="Phobius"/>
    </source>
</evidence>